<protein>
    <submittedName>
        <fullName evidence="7">LysR substrate-binding domain-containing protein</fullName>
    </submittedName>
</protein>
<evidence type="ECO:0000256" key="3">
    <source>
        <dbReference type="ARBA" id="ARBA00023125"/>
    </source>
</evidence>
<evidence type="ECO:0000313" key="8">
    <source>
        <dbReference type="Proteomes" id="UP001056648"/>
    </source>
</evidence>
<proteinExistence type="inferred from homology"/>
<evidence type="ECO:0000259" key="6">
    <source>
        <dbReference type="PROSITE" id="PS50931"/>
    </source>
</evidence>
<evidence type="ECO:0000313" key="7">
    <source>
        <dbReference type="EMBL" id="USE80883.1"/>
    </source>
</evidence>
<dbReference type="PROSITE" id="PS50931">
    <property type="entry name" value="HTH_LYSR"/>
    <property type="match status" value="1"/>
</dbReference>
<dbReference type="Gene3D" id="3.40.190.10">
    <property type="entry name" value="Periplasmic binding protein-like II"/>
    <property type="match status" value="2"/>
</dbReference>
<feature type="domain" description="HTH lysR-type" evidence="6">
    <location>
        <begin position="33"/>
        <end position="90"/>
    </location>
</feature>
<dbReference type="Pfam" id="PF00126">
    <property type="entry name" value="HTH_1"/>
    <property type="match status" value="1"/>
</dbReference>
<dbReference type="Proteomes" id="UP001056648">
    <property type="component" value="Chromosome 2"/>
</dbReference>
<dbReference type="InterPro" id="IPR036390">
    <property type="entry name" value="WH_DNA-bd_sf"/>
</dbReference>
<evidence type="ECO:0000256" key="1">
    <source>
        <dbReference type="ARBA" id="ARBA00009437"/>
    </source>
</evidence>
<dbReference type="PANTHER" id="PTHR30419">
    <property type="entry name" value="HTH-TYPE TRANSCRIPTIONAL REGULATOR YBHD"/>
    <property type="match status" value="1"/>
</dbReference>
<dbReference type="InterPro" id="IPR036388">
    <property type="entry name" value="WH-like_DNA-bd_sf"/>
</dbReference>
<gene>
    <name evidence="7" type="ORF">NDR89_14150</name>
</gene>
<keyword evidence="2" id="KW-0805">Transcription regulation</keyword>
<accession>A0ABY4VVA9</accession>
<evidence type="ECO:0000256" key="2">
    <source>
        <dbReference type="ARBA" id="ARBA00023015"/>
    </source>
</evidence>
<dbReference type="InterPro" id="IPR050950">
    <property type="entry name" value="HTH-type_LysR_regulators"/>
</dbReference>
<dbReference type="SUPFAM" id="SSF53850">
    <property type="entry name" value="Periplasmic binding protein-like II"/>
    <property type="match status" value="1"/>
</dbReference>
<dbReference type="Pfam" id="PF03466">
    <property type="entry name" value="LysR_substrate"/>
    <property type="match status" value="1"/>
</dbReference>
<feature type="region of interest" description="Disordered" evidence="5">
    <location>
        <begin position="1"/>
        <end position="25"/>
    </location>
</feature>
<evidence type="ECO:0000256" key="4">
    <source>
        <dbReference type="ARBA" id="ARBA00023163"/>
    </source>
</evidence>
<keyword evidence="3" id="KW-0238">DNA-binding</keyword>
<organism evidence="7 8">
    <name type="scientific">Cupriavidus gilardii</name>
    <dbReference type="NCBI Taxonomy" id="82541"/>
    <lineage>
        <taxon>Bacteria</taxon>
        <taxon>Pseudomonadati</taxon>
        <taxon>Pseudomonadota</taxon>
        <taxon>Betaproteobacteria</taxon>
        <taxon>Burkholderiales</taxon>
        <taxon>Burkholderiaceae</taxon>
        <taxon>Cupriavidus</taxon>
    </lineage>
</organism>
<dbReference type="InterPro" id="IPR005119">
    <property type="entry name" value="LysR_subst-bd"/>
</dbReference>
<comment type="similarity">
    <text evidence="1">Belongs to the LysR transcriptional regulatory family.</text>
</comment>
<dbReference type="PRINTS" id="PR00039">
    <property type="entry name" value="HTHLYSR"/>
</dbReference>
<dbReference type="RefSeq" id="WP_226994757.1">
    <property type="nucleotide sequence ID" value="NZ_BAAAEB010000038.1"/>
</dbReference>
<reference evidence="7" key="1">
    <citation type="submission" date="2022-06" db="EMBL/GenBank/DDBJ databases">
        <title>Complete genome sequence and characterization of Cupriavidus gilardii QJ1 isolated from contaminating cells.</title>
        <authorList>
            <person name="Qi J."/>
        </authorList>
    </citation>
    <scope>NUCLEOTIDE SEQUENCE</scope>
    <source>
        <strain evidence="7">QJ1</strain>
    </source>
</reference>
<dbReference type="SUPFAM" id="SSF46785">
    <property type="entry name" value="Winged helix' DNA-binding domain"/>
    <property type="match status" value="1"/>
</dbReference>
<dbReference type="EMBL" id="CP098736">
    <property type="protein sequence ID" value="USE80883.1"/>
    <property type="molecule type" value="Genomic_DNA"/>
</dbReference>
<dbReference type="InterPro" id="IPR000847">
    <property type="entry name" value="LysR_HTH_N"/>
</dbReference>
<keyword evidence="8" id="KW-1185">Reference proteome</keyword>
<keyword evidence="4" id="KW-0804">Transcription</keyword>
<dbReference type="Gene3D" id="1.10.10.10">
    <property type="entry name" value="Winged helix-like DNA-binding domain superfamily/Winged helix DNA-binding domain"/>
    <property type="match status" value="1"/>
</dbReference>
<name>A0ABY4VVA9_9BURK</name>
<evidence type="ECO:0000256" key="5">
    <source>
        <dbReference type="SAM" id="MobiDB-lite"/>
    </source>
</evidence>
<sequence length="330" mass="36300">MAARPPSPSLPTAVTGGASRDAKTRPAPLARDITLRQLRYFQAAAETGQFSMAATREHVSQSAITNAVLALEQRLAVRLFDRLPHGVALTAEGHRLLQRVAGILDSVEDMLREPSLQGPGQQGTVSFAASYTVLGYLLPALLARFRSHYPDIVFDLRDLDRVEIEEAVLSGEIELGVVLLSNVTRAQRFAHRTLIRSRRQLWAAPGHPLMQGGAPTLKEVAAHPYILLTVDEGETSTLRYWKSKRLAPDIAFRTTSMEALRGLVAHGFGVTVLSDMVFRPWSLEGKEIEARPLADAVPDMEVGLIWRRDEPLSEPAQLLRDFLVYACGAP</sequence>